<evidence type="ECO:0000313" key="8">
    <source>
        <dbReference type="Proteomes" id="UP000188184"/>
    </source>
</evidence>
<dbReference type="EMBL" id="CP019640">
    <property type="protein sequence ID" value="AQQ53161.1"/>
    <property type="molecule type" value="Genomic_DNA"/>
</dbReference>
<dbReference type="SUPFAM" id="SSF52540">
    <property type="entry name" value="P-loop containing nucleoside triphosphate hydrolases"/>
    <property type="match status" value="1"/>
</dbReference>
<name>A0A1Q2L4G2_9BACL</name>
<dbReference type="Gene3D" id="3.40.50.300">
    <property type="entry name" value="P-loop containing nucleotide triphosphate hydrolases"/>
    <property type="match status" value="1"/>
</dbReference>
<dbReference type="Proteomes" id="UP000188184">
    <property type="component" value="Plasmid unnamed1"/>
</dbReference>
<dbReference type="KEGG" id="pmar:B0X71_06055"/>
<reference evidence="6 8" key="1">
    <citation type="submission" date="2017-02" db="EMBL/GenBank/DDBJ databases">
        <title>The complete genomic sequence of a novel cold adapted crude oil-degrading bacterium Planococcus qaidamina Y42.</title>
        <authorList>
            <person name="Yang R."/>
        </authorList>
    </citation>
    <scope>NUCLEOTIDE SEQUENCE [LARGE SCALE GENOMIC DNA]</scope>
    <source>
        <strain evidence="6 8">Y42</strain>
        <plasmid evidence="7 8">unnamed1</plasmid>
    </source>
</reference>
<dbReference type="PANTHER" id="PTHR35894">
    <property type="entry name" value="GENERAL SECRETION PATHWAY PROTEIN A-RELATED"/>
    <property type="match status" value="1"/>
</dbReference>
<dbReference type="AlphaFoldDB" id="A0A1Q2L4G2"/>
<dbReference type="EMBL" id="CP019640">
    <property type="protein sequence ID" value="AQQ53562.1"/>
    <property type="molecule type" value="Genomic_DNA"/>
</dbReference>
<dbReference type="InterPro" id="IPR027417">
    <property type="entry name" value="P-loop_NTPase"/>
</dbReference>
<dbReference type="EMBL" id="CP019641">
    <property type="protein sequence ID" value="AQQ55414.1"/>
    <property type="molecule type" value="Genomic_DNA"/>
</dbReference>
<dbReference type="Pfam" id="PF13401">
    <property type="entry name" value="AAA_22"/>
    <property type="match status" value="1"/>
</dbReference>
<dbReference type="PANTHER" id="PTHR35894:SF1">
    <property type="entry name" value="PHOSPHORIBULOKINASE _ URIDINE KINASE FAMILY"/>
    <property type="match status" value="1"/>
</dbReference>
<dbReference type="OrthoDB" id="9815896at2"/>
<geneLocation type="plasmid" evidence="7 8">
    <name>unnamed1</name>
</geneLocation>
<keyword evidence="8" id="KW-1185">Reference proteome</keyword>
<evidence type="ECO:0000313" key="7">
    <source>
        <dbReference type="EMBL" id="AQQ55414.1"/>
    </source>
</evidence>
<accession>A0A1Q2L4G2</accession>
<dbReference type="EMBL" id="CP019640">
    <property type="protein sequence ID" value="AQQ54194.1"/>
    <property type="molecule type" value="Genomic_DNA"/>
</dbReference>
<dbReference type="KEGG" id="pmar:B0X71_19805"/>
<evidence type="ECO:0000313" key="3">
    <source>
        <dbReference type="EMBL" id="AQQ53161.1"/>
    </source>
</evidence>
<evidence type="ECO:0000313" key="2">
    <source>
        <dbReference type="EMBL" id="AQQ52705.1"/>
    </source>
</evidence>
<dbReference type="KEGG" id="pmar:B0X71_08715"/>
<dbReference type="Proteomes" id="UP000188184">
    <property type="component" value="Chromosome"/>
</dbReference>
<dbReference type="InterPro" id="IPR052026">
    <property type="entry name" value="ExeA_AAA_ATPase_DNA-bind"/>
</dbReference>
<dbReference type="KEGG" id="pmar:B0X71_17685"/>
<evidence type="ECO:0000313" key="6">
    <source>
        <dbReference type="EMBL" id="AQQ54752.1"/>
    </source>
</evidence>
<proteinExistence type="predicted"/>
<dbReference type="KEGG" id="pmar:B0X71_14505"/>
<keyword evidence="7" id="KW-0614">Plasmid</keyword>
<sequence length="266" mass="30858">MFESFFEMRATPFSRDIPTAELYESNQLEEILGRLNYAAERQLFAVMTGECGLGKTTAIRRFTDQLDPSRFKLLYLSDSKLTPRHFYKGLLEQLGLESKFYRGDAKRQLHREIELMKGIHKLTPVCVVDEAHLLDREMLEEVRFLLNFRMDAQSPMALIMVGQNELWERLQLQSFAAIRQRIDIQFRLHHLDRAETEQYMNKHLSFSGVGRDIFSESAIDEVFSYSSGASRLINKLATHCLLFAAQNGNRIIDDRMVKKVIEGELA</sequence>
<dbReference type="EMBL" id="CP019640">
    <property type="protein sequence ID" value="AQQ54752.1"/>
    <property type="molecule type" value="Genomic_DNA"/>
</dbReference>
<evidence type="ECO:0000313" key="5">
    <source>
        <dbReference type="EMBL" id="AQQ54194.1"/>
    </source>
</evidence>
<gene>
    <name evidence="2" type="ORF">B0X71_06055</name>
    <name evidence="3" type="ORF">B0X71_08715</name>
    <name evidence="4" type="ORF">B0X71_11085</name>
    <name evidence="5" type="ORF">B0X71_14505</name>
    <name evidence="6" type="ORF">B0X71_17685</name>
    <name evidence="7" type="ORF">B0X71_19805</name>
</gene>
<organism evidence="6 8">
    <name type="scientific">Planococcus lenghuensis</name>
    <dbReference type="NCBI Taxonomy" id="2213202"/>
    <lineage>
        <taxon>Bacteria</taxon>
        <taxon>Bacillati</taxon>
        <taxon>Bacillota</taxon>
        <taxon>Bacilli</taxon>
        <taxon>Bacillales</taxon>
        <taxon>Caryophanaceae</taxon>
        <taxon>Planococcus</taxon>
    </lineage>
</organism>
<dbReference type="InterPro" id="IPR049945">
    <property type="entry name" value="AAA_22"/>
</dbReference>
<dbReference type="EMBL" id="CP019640">
    <property type="protein sequence ID" value="AQQ52705.1"/>
    <property type="molecule type" value="Genomic_DNA"/>
</dbReference>
<protein>
    <submittedName>
        <fullName evidence="6">AAA family ATPase</fullName>
    </submittedName>
</protein>
<dbReference type="KEGG" id="pmar:B0X71_11085"/>
<evidence type="ECO:0000313" key="4">
    <source>
        <dbReference type="EMBL" id="AQQ53562.1"/>
    </source>
</evidence>
<dbReference type="GO" id="GO:0016887">
    <property type="term" value="F:ATP hydrolysis activity"/>
    <property type="evidence" value="ECO:0007669"/>
    <property type="project" value="InterPro"/>
</dbReference>
<feature type="domain" description="ORC1/DEAH AAA+ ATPase" evidence="1">
    <location>
        <begin position="41"/>
        <end position="170"/>
    </location>
</feature>
<dbReference type="RefSeq" id="WP_077588586.1">
    <property type="nucleotide sequence ID" value="NZ_CP019640.1"/>
</dbReference>
<evidence type="ECO:0000259" key="1">
    <source>
        <dbReference type="Pfam" id="PF13401"/>
    </source>
</evidence>